<dbReference type="AlphaFoldDB" id="A0A8R2B7J9"/>
<name>A0A8R2B7J9_ACYPI</name>
<dbReference type="GeneID" id="100166918"/>
<keyword evidence="2" id="KW-1185">Reference proteome</keyword>
<accession>A0A8R2B7J9</accession>
<dbReference type="RefSeq" id="XP_008185519.1">
    <property type="nucleotide sequence ID" value="XM_008187297.1"/>
</dbReference>
<dbReference type="PANTHER" id="PTHR45913:SF19">
    <property type="entry name" value="LOW QUALITY PROTEIN: ZINC FINGER BED DOMAIN-CONTAINING PROTEIN 5-LIKE"/>
    <property type="match status" value="1"/>
</dbReference>
<dbReference type="PANTHER" id="PTHR45913">
    <property type="entry name" value="EPM2A-INTERACTING PROTEIN 1"/>
    <property type="match status" value="1"/>
</dbReference>
<dbReference type="Proteomes" id="UP000007819">
    <property type="component" value="Chromosome A1"/>
</dbReference>
<reference evidence="2" key="1">
    <citation type="submission" date="2010-06" db="EMBL/GenBank/DDBJ databases">
        <authorList>
            <person name="Jiang H."/>
            <person name="Abraham K."/>
            <person name="Ali S."/>
            <person name="Alsbrooks S.L."/>
            <person name="Anim B.N."/>
            <person name="Anosike U.S."/>
            <person name="Attaway T."/>
            <person name="Bandaranaike D.P."/>
            <person name="Battles P.K."/>
            <person name="Bell S.N."/>
            <person name="Bell A.V."/>
            <person name="Beltran B."/>
            <person name="Bickham C."/>
            <person name="Bustamante Y."/>
            <person name="Caleb T."/>
            <person name="Canada A."/>
            <person name="Cardenas V."/>
            <person name="Carter K."/>
            <person name="Chacko J."/>
            <person name="Chandrabose M.N."/>
            <person name="Chavez D."/>
            <person name="Chavez A."/>
            <person name="Chen L."/>
            <person name="Chu H.-S."/>
            <person name="Claassen K.J."/>
            <person name="Cockrell R."/>
            <person name="Collins M."/>
            <person name="Cooper J.A."/>
            <person name="Cree A."/>
            <person name="Curry S.M."/>
            <person name="Da Y."/>
            <person name="Dao M.D."/>
            <person name="Das B."/>
            <person name="Davila M.-L."/>
            <person name="Davy-Carroll L."/>
            <person name="Denson S."/>
            <person name="Dinh H."/>
            <person name="Ebong V.E."/>
            <person name="Edwards J.R."/>
            <person name="Egan A."/>
            <person name="El-Daye J."/>
            <person name="Escobedo L."/>
            <person name="Fernandez S."/>
            <person name="Fernando P.R."/>
            <person name="Flagg N."/>
            <person name="Forbes L.D."/>
            <person name="Fowler R.G."/>
            <person name="Fu Q."/>
            <person name="Gabisi R.A."/>
            <person name="Ganer J."/>
            <person name="Garbino Pronczuk A."/>
            <person name="Garcia R.M."/>
            <person name="Garner T."/>
            <person name="Garrett T.E."/>
            <person name="Gonzalez D.A."/>
            <person name="Hamid H."/>
            <person name="Hawkins E.S."/>
            <person name="Hirani K."/>
            <person name="Hogues M.E."/>
            <person name="Hollins B."/>
            <person name="Hsiao C.-H."/>
            <person name="Jabil R."/>
            <person name="James M.L."/>
            <person name="Jhangiani S.N."/>
            <person name="Johnson B."/>
            <person name="Johnson Q."/>
            <person name="Joshi V."/>
            <person name="Kalu J.B."/>
            <person name="Kam C."/>
            <person name="Kashfia A."/>
            <person name="Keebler J."/>
            <person name="Kisamo H."/>
            <person name="Kovar C.L."/>
            <person name="Lago L.A."/>
            <person name="Lai C.-Y."/>
            <person name="Laidlaw J."/>
            <person name="Lara F."/>
            <person name="Le T.-K."/>
            <person name="Lee S.L."/>
            <person name="Legall F.H."/>
            <person name="Lemon S.J."/>
            <person name="Lewis L.R."/>
            <person name="Li B."/>
            <person name="Liu Y."/>
            <person name="Liu Y.-S."/>
            <person name="Lopez J."/>
            <person name="Lozado R.J."/>
            <person name="Lu J."/>
            <person name="Madu R.C."/>
            <person name="Maheshwari M."/>
            <person name="Maheshwari R."/>
            <person name="Malloy K."/>
            <person name="Martinez E."/>
            <person name="Mathew T."/>
            <person name="Mercado I.C."/>
            <person name="Mercado C."/>
            <person name="Meyer B."/>
            <person name="Montgomery K."/>
            <person name="Morgan M.B."/>
            <person name="Munidasa M."/>
            <person name="Nazareth L.V."/>
            <person name="Nelson J."/>
            <person name="Ng B.M."/>
            <person name="Nguyen N.B."/>
            <person name="Nguyen P.Q."/>
            <person name="Nguyen T."/>
            <person name="Obregon M."/>
            <person name="Okwuonu G.O."/>
            <person name="Onwere C.G."/>
            <person name="Orozco G."/>
            <person name="Parra A."/>
            <person name="Patel S."/>
            <person name="Patil S."/>
            <person name="Perez A."/>
            <person name="Perez Y."/>
            <person name="Pham C."/>
            <person name="Primus E.L."/>
            <person name="Pu L.-L."/>
            <person name="Puazo M."/>
            <person name="Qin X."/>
            <person name="Quiroz J.B."/>
            <person name="Reese J."/>
            <person name="Richards S."/>
            <person name="Rives C.M."/>
            <person name="Robberts R."/>
            <person name="Ruiz S.J."/>
            <person name="Ruiz M.J."/>
            <person name="Santibanez J."/>
            <person name="Schneider B.W."/>
            <person name="Sisson I."/>
            <person name="Smith M."/>
            <person name="Sodergren E."/>
            <person name="Song X.-Z."/>
            <person name="Song B.B."/>
            <person name="Summersgill H."/>
            <person name="Thelus R."/>
            <person name="Thornton R.D."/>
            <person name="Trejos Z.Y."/>
            <person name="Usmani K."/>
            <person name="Vattathil S."/>
            <person name="Villasana D."/>
            <person name="Walker D.L."/>
            <person name="Wang S."/>
            <person name="Wang K."/>
            <person name="White C.S."/>
            <person name="Williams A.C."/>
            <person name="Williamson J."/>
            <person name="Wilson K."/>
            <person name="Woghiren I.O."/>
            <person name="Woodworth J.R."/>
            <person name="Worley K.C."/>
            <person name="Wright R.A."/>
            <person name="Wu W."/>
            <person name="Young L."/>
            <person name="Zhang L."/>
            <person name="Zhang J."/>
            <person name="Zhu Y."/>
            <person name="Muzny D.M."/>
            <person name="Weinstock G."/>
            <person name="Gibbs R.A."/>
        </authorList>
    </citation>
    <scope>NUCLEOTIDE SEQUENCE [LARGE SCALE GENOMIC DNA]</scope>
    <source>
        <strain evidence="2">LSR1</strain>
    </source>
</reference>
<dbReference type="EnsemblMetazoa" id="XM_008187297.1">
    <property type="protein sequence ID" value="XP_008185519.1"/>
    <property type="gene ID" value="LOC100166918"/>
</dbReference>
<organism evidence="1 2">
    <name type="scientific">Acyrthosiphon pisum</name>
    <name type="common">Pea aphid</name>
    <dbReference type="NCBI Taxonomy" id="7029"/>
    <lineage>
        <taxon>Eukaryota</taxon>
        <taxon>Metazoa</taxon>
        <taxon>Ecdysozoa</taxon>
        <taxon>Arthropoda</taxon>
        <taxon>Hexapoda</taxon>
        <taxon>Insecta</taxon>
        <taxon>Pterygota</taxon>
        <taxon>Neoptera</taxon>
        <taxon>Paraneoptera</taxon>
        <taxon>Hemiptera</taxon>
        <taxon>Sternorrhyncha</taxon>
        <taxon>Aphidomorpha</taxon>
        <taxon>Aphidoidea</taxon>
        <taxon>Aphididae</taxon>
        <taxon>Macrosiphini</taxon>
        <taxon>Acyrthosiphon</taxon>
    </lineage>
</organism>
<evidence type="ECO:0000313" key="2">
    <source>
        <dbReference type="Proteomes" id="UP000007819"/>
    </source>
</evidence>
<reference evidence="1" key="2">
    <citation type="submission" date="2022-06" db="UniProtKB">
        <authorList>
            <consortium name="EnsemblMetazoa"/>
        </authorList>
    </citation>
    <scope>IDENTIFICATION</scope>
</reference>
<protein>
    <submittedName>
        <fullName evidence="1">Uncharacterized protein</fullName>
    </submittedName>
</protein>
<dbReference type="OrthoDB" id="6620031at2759"/>
<proteinExistence type="predicted"/>
<evidence type="ECO:0000313" key="1">
    <source>
        <dbReference type="EnsemblMetazoa" id="XP_008185519.1"/>
    </source>
</evidence>
<sequence>MHGEAYANDLKSIIPLSDNTVSRWISNISDDILKQLLNRLRSNYFAMQLAESTDISNFSQLLVYVRYIYKEDILEDFLFCQTLNGRTTGNDIFTLNDTFFENNEISWSMCKAICTDGAAALTGSKKGFRAKVNDISPSILPIYSLYDS</sequence>
<dbReference type="KEGG" id="api:100166918"/>